<accession>A0A6C0LS64</accession>
<dbReference type="Gene3D" id="3.40.1350.60">
    <property type="match status" value="1"/>
</dbReference>
<name>A0A6C0LS64_9ZZZZ</name>
<organism evidence="2">
    <name type="scientific">viral metagenome</name>
    <dbReference type="NCBI Taxonomy" id="1070528"/>
    <lineage>
        <taxon>unclassified sequences</taxon>
        <taxon>metagenomes</taxon>
        <taxon>organismal metagenomes</taxon>
    </lineage>
</organism>
<protein>
    <recommendedName>
        <fullName evidence="1">Sugar fermentation stimulation protein C-terminal domain-containing protein</fullName>
    </recommendedName>
</protein>
<evidence type="ECO:0000313" key="2">
    <source>
        <dbReference type="EMBL" id="QHU33599.1"/>
    </source>
</evidence>
<dbReference type="Pfam" id="PF03749">
    <property type="entry name" value="SfsA"/>
    <property type="match status" value="1"/>
</dbReference>
<dbReference type="AlphaFoldDB" id="A0A6C0LS64"/>
<feature type="domain" description="Sugar fermentation stimulation protein C-terminal" evidence="1">
    <location>
        <begin position="214"/>
        <end position="291"/>
    </location>
</feature>
<evidence type="ECO:0000259" key="1">
    <source>
        <dbReference type="Pfam" id="PF03749"/>
    </source>
</evidence>
<sequence>MSTVCDNHSSLNGKRICVPIYIHPHEYIESTVTARPSVYNKSPYVGDIHSEKDNGITHMPSLDLGGKCTPGAAICVTQKMDKRGHHVKQEYSKKYGTPATMYITQLIKCTYSDIWIGAHPSQGEKLFNFYASRNHLPGFQDVVSIQAEVANVAGCDMRSDFLVKHADGTYTLVEVKTIVDLDRDKSPKSYVDGLSIFPWGKPRQKDDLTGNKVVSSRAIKHVRELTKIATQENQDPRYPKLKTAIVFMVVRNDATAFMPDYRTCPTFHKELIVAKNTGVKIVSYAFNMKRNGTCPFMSELPIVYNLSTS</sequence>
<dbReference type="PANTHER" id="PTHR30545">
    <property type="entry name" value="SUGAR FERMENTATION STIMULATION PROTEIN A"/>
    <property type="match status" value="1"/>
</dbReference>
<dbReference type="InterPro" id="IPR005224">
    <property type="entry name" value="SfsA"/>
</dbReference>
<dbReference type="PANTHER" id="PTHR30545:SF3">
    <property type="entry name" value="SUGAR FERMENTATION STIMULATION PROTEIN C-TERMINAL DOMAIN-CONTAINING PROTEIN"/>
    <property type="match status" value="1"/>
</dbReference>
<proteinExistence type="predicted"/>
<reference evidence="2" key="1">
    <citation type="journal article" date="2020" name="Nature">
        <title>Giant virus diversity and host interactions through global metagenomics.</title>
        <authorList>
            <person name="Schulz F."/>
            <person name="Roux S."/>
            <person name="Paez-Espino D."/>
            <person name="Jungbluth S."/>
            <person name="Walsh D.A."/>
            <person name="Denef V.J."/>
            <person name="McMahon K.D."/>
            <person name="Konstantinidis K.T."/>
            <person name="Eloe-Fadrosh E.A."/>
            <person name="Kyrpides N.C."/>
            <person name="Woyke T."/>
        </authorList>
    </citation>
    <scope>NUCLEOTIDE SEQUENCE</scope>
    <source>
        <strain evidence="2">GVMAG-S-1016704-121</strain>
    </source>
</reference>
<dbReference type="GO" id="GO:0003677">
    <property type="term" value="F:DNA binding"/>
    <property type="evidence" value="ECO:0007669"/>
    <property type="project" value="InterPro"/>
</dbReference>
<dbReference type="InterPro" id="IPR040452">
    <property type="entry name" value="SfsA_C"/>
</dbReference>
<dbReference type="EMBL" id="MN740559">
    <property type="protein sequence ID" value="QHU33599.1"/>
    <property type="molecule type" value="Genomic_DNA"/>
</dbReference>